<dbReference type="InterPro" id="IPR036047">
    <property type="entry name" value="F-box-like_dom_sf"/>
</dbReference>
<dbReference type="Pfam" id="PF00400">
    <property type="entry name" value="WD40"/>
    <property type="match status" value="6"/>
</dbReference>
<feature type="region of interest" description="Disordered" evidence="4">
    <location>
        <begin position="1"/>
        <end position="21"/>
    </location>
</feature>
<evidence type="ECO:0000256" key="3">
    <source>
        <dbReference type="PROSITE-ProRule" id="PRU00221"/>
    </source>
</evidence>
<dbReference type="PROSITE" id="PS50082">
    <property type="entry name" value="WD_REPEATS_2"/>
    <property type="match status" value="5"/>
</dbReference>
<gene>
    <name evidence="6" type="ORF">GFSPODELE1_LOCUS7558</name>
</gene>
<dbReference type="PROSITE" id="PS50294">
    <property type="entry name" value="WD_REPEATS_REGION"/>
    <property type="match status" value="5"/>
</dbReference>
<evidence type="ECO:0000313" key="6">
    <source>
        <dbReference type="EMBL" id="CAL1709901.1"/>
    </source>
</evidence>
<dbReference type="Gene3D" id="1.20.1280.50">
    <property type="match status" value="1"/>
</dbReference>
<dbReference type="PRINTS" id="PR00320">
    <property type="entry name" value="GPROTEINBRPT"/>
</dbReference>
<dbReference type="InterPro" id="IPR015943">
    <property type="entry name" value="WD40/YVTN_repeat-like_dom_sf"/>
</dbReference>
<protein>
    <recommendedName>
        <fullName evidence="5">F-box domain-containing protein</fullName>
    </recommendedName>
</protein>
<dbReference type="PROSITE" id="PS00678">
    <property type="entry name" value="WD_REPEATS_1"/>
    <property type="match status" value="3"/>
</dbReference>
<dbReference type="Gene3D" id="2.130.10.10">
    <property type="entry name" value="YVTN repeat-like/Quinoprotein amine dehydrogenase"/>
    <property type="match status" value="2"/>
</dbReference>
<dbReference type="InterPro" id="IPR001680">
    <property type="entry name" value="WD40_rpt"/>
</dbReference>
<dbReference type="Pfam" id="PF12937">
    <property type="entry name" value="F-box-like"/>
    <property type="match status" value="1"/>
</dbReference>
<dbReference type="SMART" id="SM00256">
    <property type="entry name" value="FBOX"/>
    <property type="match status" value="1"/>
</dbReference>
<feature type="repeat" description="WD" evidence="3">
    <location>
        <begin position="483"/>
        <end position="513"/>
    </location>
</feature>
<sequence length="669" mass="74985">MDYEHTMDTLPDFDDASSDTSSIATTTPRFSRLLNSVLGSPFVTTSDLPFLDDTSTLNHNNSDDDLETIDGTFTAVPRNYTITRPSSPSPSFRTDTYSIVNWTEQPDVFSVQARPSIFDSTPRCSFTFRPSLTNGSIAGPSSYYPDSTPVTPCNSLRYSNSNSFKGSRSFNLLPKLWDALRESSPSKKSKRRMDLTASIWNELEGDGYIDYANLPPLDGEEFELIEDEACFIDVRVVTGVDIISQLPDEMALYIMSFLDLPDVLSCLAVSRTWRRFAQDNTIWRDLFKRRKSDGWDIDLRRLKHKSPNHKGWIPLDWYEIYKTRTELDRRWTSTPSAIACPNQEDKENIEIWEPKVRRMSGHTDSVYCLEFDSSKIITGSRDRTIKVWSLKTGKCLATFAGHNGSVLCLKFDKDWDLDDANTLPDDIPDDLYPEGAKGPWRKGFMVSGSSDCSVCVWGLVACPVEDEEGNVELAITGQLRGVLKGHSGGVLDLRIDSKWIISCSKDSLVRVWDRNTLSLHCTLRGHEGPVNALGLEGNRVVSASGDGKMMLWDIPSGTRIRTFEGHDRGLACIEFKDDLIVSGSNDCKIKVWNATTGECVRTLTGHDSLVRALSFDSRSGRLVSGSYDRSVKVWNLNTGKLVREFKGTSHDQKIVVLDFSEGLDTTIFA</sequence>
<dbReference type="SUPFAM" id="SSF50978">
    <property type="entry name" value="WD40 repeat-like"/>
    <property type="match status" value="1"/>
</dbReference>
<keyword evidence="7" id="KW-1185">Reference proteome</keyword>
<feature type="domain" description="F-box" evidence="5">
    <location>
        <begin position="240"/>
        <end position="286"/>
    </location>
</feature>
<reference evidence="7" key="1">
    <citation type="submission" date="2024-04" db="EMBL/GenBank/DDBJ databases">
        <authorList>
            <person name="Shaw F."/>
            <person name="Minotto A."/>
        </authorList>
    </citation>
    <scope>NUCLEOTIDE SEQUENCE [LARGE SCALE GENOMIC DNA]</scope>
</reference>
<feature type="repeat" description="WD" evidence="3">
    <location>
        <begin position="359"/>
        <end position="398"/>
    </location>
</feature>
<accession>A0ABP1DQ23</accession>
<dbReference type="PROSITE" id="PS50181">
    <property type="entry name" value="FBOX"/>
    <property type="match status" value="1"/>
</dbReference>
<dbReference type="PANTHER" id="PTHR22847">
    <property type="entry name" value="WD40 REPEAT PROTEIN"/>
    <property type="match status" value="1"/>
</dbReference>
<organism evidence="6 7">
    <name type="scientific">Somion occarium</name>
    <dbReference type="NCBI Taxonomy" id="3059160"/>
    <lineage>
        <taxon>Eukaryota</taxon>
        <taxon>Fungi</taxon>
        <taxon>Dikarya</taxon>
        <taxon>Basidiomycota</taxon>
        <taxon>Agaricomycotina</taxon>
        <taxon>Agaricomycetes</taxon>
        <taxon>Polyporales</taxon>
        <taxon>Cerrenaceae</taxon>
        <taxon>Somion</taxon>
    </lineage>
</organism>
<dbReference type="InterPro" id="IPR036322">
    <property type="entry name" value="WD40_repeat_dom_sf"/>
</dbReference>
<evidence type="ECO:0000313" key="7">
    <source>
        <dbReference type="Proteomes" id="UP001497453"/>
    </source>
</evidence>
<evidence type="ECO:0000256" key="2">
    <source>
        <dbReference type="ARBA" id="ARBA00022737"/>
    </source>
</evidence>
<proteinExistence type="predicted"/>
<name>A0ABP1DQ23_9APHY</name>
<dbReference type="InterPro" id="IPR001810">
    <property type="entry name" value="F-box_dom"/>
</dbReference>
<evidence type="ECO:0000259" key="5">
    <source>
        <dbReference type="PROSITE" id="PS50181"/>
    </source>
</evidence>
<dbReference type="Proteomes" id="UP001497453">
    <property type="component" value="Chromosome 5"/>
</dbReference>
<dbReference type="InterPro" id="IPR019775">
    <property type="entry name" value="WD40_repeat_CS"/>
</dbReference>
<evidence type="ECO:0000256" key="1">
    <source>
        <dbReference type="ARBA" id="ARBA00022574"/>
    </source>
</evidence>
<dbReference type="SMART" id="SM00320">
    <property type="entry name" value="WD40"/>
    <property type="match status" value="6"/>
</dbReference>
<dbReference type="EMBL" id="OZ037948">
    <property type="protein sequence ID" value="CAL1709901.1"/>
    <property type="molecule type" value="Genomic_DNA"/>
</dbReference>
<keyword evidence="2" id="KW-0677">Repeat</keyword>
<evidence type="ECO:0000256" key="4">
    <source>
        <dbReference type="SAM" id="MobiDB-lite"/>
    </source>
</evidence>
<dbReference type="CDD" id="cd00200">
    <property type="entry name" value="WD40"/>
    <property type="match status" value="1"/>
</dbReference>
<feature type="repeat" description="WD" evidence="3">
    <location>
        <begin position="563"/>
        <end position="602"/>
    </location>
</feature>
<dbReference type="SUPFAM" id="SSF81383">
    <property type="entry name" value="F-box domain"/>
    <property type="match status" value="1"/>
</dbReference>
<dbReference type="PANTHER" id="PTHR22847:SF745">
    <property type="entry name" value="F-BOX_WD REPEAT-CONTAINING PROTEIN 7"/>
    <property type="match status" value="1"/>
</dbReference>
<feature type="repeat" description="WD" evidence="3">
    <location>
        <begin position="603"/>
        <end position="644"/>
    </location>
</feature>
<dbReference type="InterPro" id="IPR020472">
    <property type="entry name" value="WD40_PAC1"/>
</dbReference>
<keyword evidence="1 3" id="KW-0853">WD repeat</keyword>
<feature type="repeat" description="WD" evidence="3">
    <location>
        <begin position="523"/>
        <end position="562"/>
    </location>
</feature>